<dbReference type="InterPro" id="IPR036188">
    <property type="entry name" value="FAD/NAD-bd_sf"/>
</dbReference>
<gene>
    <name evidence="6" type="ORF">GCM10009105_28100</name>
</gene>
<dbReference type="SUPFAM" id="SSF51971">
    <property type="entry name" value="Nucleotide-binding domain"/>
    <property type="match status" value="1"/>
</dbReference>
<evidence type="ECO:0000256" key="2">
    <source>
        <dbReference type="ARBA" id="ARBA00009410"/>
    </source>
</evidence>
<evidence type="ECO:0000256" key="3">
    <source>
        <dbReference type="ARBA" id="ARBA00022630"/>
    </source>
</evidence>
<keyword evidence="3" id="KW-0285">Flavoprotein</keyword>
<name>A0ABN1IR83_9GAMM</name>
<dbReference type="InterPro" id="IPR017741">
    <property type="entry name" value="FAD-dependent_OxRdtase_HpnW"/>
</dbReference>
<proteinExistence type="inferred from homology"/>
<keyword evidence="7" id="KW-1185">Reference proteome</keyword>
<sequence>MKKESVIVIGAGIVGLAIARALAVRGNEVTVLERHERAVGASIRNFGMVWPIGVPNGAPYERALRTRNIWLELLAGARLWHDRCGSLHVAYADDEWAVLEQYATANHGVRPCRLLTREAALAMSPALVADGLRGALFNTDEMVIDPREVIASLPGYLGERHGVRFHWRTPVTSVTQGVAYSGTRRFQADRIFVCNGPEFEQLYPDLFAAAPLTRCKLQMLRLAAQPEGFRIGPALCGGLSLVHYAGFEAAADIAQLRARYQAEHGDLLDLGIHVMAAQNGRGEITLGDSHAYAHTHDPFDEHAINAKVLDYLARFARFPDPRIAQSWHGIYPKLTDGSSEFVVEAEPGVTIVNAIGGGGLGMTLSLGLADEVVAGAYRSTRSLATA</sequence>
<organism evidence="6 7">
    <name type="scientific">Dokdonella soli</name>
    <dbReference type="NCBI Taxonomy" id="529810"/>
    <lineage>
        <taxon>Bacteria</taxon>
        <taxon>Pseudomonadati</taxon>
        <taxon>Pseudomonadota</taxon>
        <taxon>Gammaproteobacteria</taxon>
        <taxon>Lysobacterales</taxon>
        <taxon>Rhodanobacteraceae</taxon>
        <taxon>Dokdonella</taxon>
    </lineage>
</organism>
<dbReference type="RefSeq" id="WP_343792228.1">
    <property type="nucleotide sequence ID" value="NZ_BAAAEU010000024.1"/>
</dbReference>
<accession>A0ABN1IR83</accession>
<comment type="similarity">
    <text evidence="2">Belongs to the DadA oxidoreductase family.</text>
</comment>
<dbReference type="PANTHER" id="PTHR13847:SF286">
    <property type="entry name" value="D-AMINO ACID DEHYDROGENASE"/>
    <property type="match status" value="1"/>
</dbReference>
<evidence type="ECO:0000256" key="4">
    <source>
        <dbReference type="ARBA" id="ARBA00023002"/>
    </source>
</evidence>
<dbReference type="NCBIfam" id="TIGR03364">
    <property type="entry name" value="HpnW_proposed"/>
    <property type="match status" value="1"/>
</dbReference>
<dbReference type="Gene3D" id="3.50.50.60">
    <property type="entry name" value="FAD/NAD(P)-binding domain"/>
    <property type="match status" value="1"/>
</dbReference>
<dbReference type="Proteomes" id="UP001501523">
    <property type="component" value="Unassembled WGS sequence"/>
</dbReference>
<protein>
    <submittedName>
        <fullName evidence="6">TIGR03364 family FAD-dependent oxidoreductase</fullName>
    </submittedName>
</protein>
<evidence type="ECO:0000313" key="7">
    <source>
        <dbReference type="Proteomes" id="UP001501523"/>
    </source>
</evidence>
<evidence type="ECO:0000313" key="6">
    <source>
        <dbReference type="EMBL" id="GAA0719538.1"/>
    </source>
</evidence>
<evidence type="ECO:0000256" key="1">
    <source>
        <dbReference type="ARBA" id="ARBA00001974"/>
    </source>
</evidence>
<dbReference type="Pfam" id="PF01266">
    <property type="entry name" value="DAO"/>
    <property type="match status" value="1"/>
</dbReference>
<comment type="cofactor">
    <cofactor evidence="1">
        <name>FAD</name>
        <dbReference type="ChEBI" id="CHEBI:57692"/>
    </cofactor>
</comment>
<feature type="domain" description="FAD dependent oxidoreductase" evidence="5">
    <location>
        <begin position="6"/>
        <end position="373"/>
    </location>
</feature>
<dbReference type="PANTHER" id="PTHR13847">
    <property type="entry name" value="SARCOSINE DEHYDROGENASE-RELATED"/>
    <property type="match status" value="1"/>
</dbReference>
<reference evidence="6 7" key="1">
    <citation type="journal article" date="2019" name="Int. J. Syst. Evol. Microbiol.">
        <title>The Global Catalogue of Microorganisms (GCM) 10K type strain sequencing project: providing services to taxonomists for standard genome sequencing and annotation.</title>
        <authorList>
            <consortium name="The Broad Institute Genomics Platform"/>
            <consortium name="The Broad Institute Genome Sequencing Center for Infectious Disease"/>
            <person name="Wu L."/>
            <person name="Ma J."/>
        </authorList>
    </citation>
    <scope>NUCLEOTIDE SEQUENCE [LARGE SCALE GENOMIC DNA]</scope>
    <source>
        <strain evidence="6 7">JCM 15421</strain>
    </source>
</reference>
<evidence type="ECO:0000259" key="5">
    <source>
        <dbReference type="Pfam" id="PF01266"/>
    </source>
</evidence>
<dbReference type="Gene3D" id="3.30.9.10">
    <property type="entry name" value="D-Amino Acid Oxidase, subunit A, domain 2"/>
    <property type="match status" value="1"/>
</dbReference>
<dbReference type="InterPro" id="IPR006076">
    <property type="entry name" value="FAD-dep_OxRdtase"/>
</dbReference>
<dbReference type="EMBL" id="BAAAEU010000024">
    <property type="protein sequence ID" value="GAA0719538.1"/>
    <property type="molecule type" value="Genomic_DNA"/>
</dbReference>
<keyword evidence="4" id="KW-0560">Oxidoreductase</keyword>
<comment type="caution">
    <text evidence="6">The sequence shown here is derived from an EMBL/GenBank/DDBJ whole genome shotgun (WGS) entry which is preliminary data.</text>
</comment>